<reference evidence="2 3" key="1">
    <citation type="submission" date="2024-02" db="EMBL/GenBank/DDBJ databases">
        <title>A draft genome for the cacao thread blight pathogen Marasmius crinis-equi.</title>
        <authorList>
            <person name="Cohen S.P."/>
            <person name="Baruah I.K."/>
            <person name="Amoako-Attah I."/>
            <person name="Bukari Y."/>
            <person name="Meinhardt L.W."/>
            <person name="Bailey B.A."/>
        </authorList>
    </citation>
    <scope>NUCLEOTIDE SEQUENCE [LARGE SCALE GENOMIC DNA]</scope>
    <source>
        <strain evidence="2 3">GH-76</strain>
    </source>
</reference>
<evidence type="ECO:0000313" key="2">
    <source>
        <dbReference type="EMBL" id="KAL0566220.1"/>
    </source>
</evidence>
<feature type="compositionally biased region" description="Low complexity" evidence="1">
    <location>
        <begin position="16"/>
        <end position="29"/>
    </location>
</feature>
<comment type="caution">
    <text evidence="2">The sequence shown here is derived from an EMBL/GenBank/DDBJ whole genome shotgun (WGS) entry which is preliminary data.</text>
</comment>
<evidence type="ECO:0000313" key="3">
    <source>
        <dbReference type="Proteomes" id="UP001465976"/>
    </source>
</evidence>
<feature type="region of interest" description="Disordered" evidence="1">
    <location>
        <begin position="438"/>
        <end position="545"/>
    </location>
</feature>
<sequence length="575" mass="62829">MRKTEPPPPPPTVQPTRRSVSTRLSSRTTAPRTSSVIIHEADEEHDSGNTTEATGEVTREEPSIQVEEPQPLLLPRTRKAKDTQRRLGMGRPVAAGGSGARAVTKSLSVSKSRRGKVSRSIIPVEATIPEEEPEVPKEAEQQSLEPTQPDDPPSTQLGIEIDTMSDARQEVEQKVNEALKPIVRQLESLKLEIEQYKSVQHNVSQLQTQVTELCECKEKVVSLTAEVAELRKKANGFDSLQMEVRDLKETLSRLYRTETRSPNETELASGFKTPTNIEPNAGPSRQLPTDNSALPHPGIAPVLLGKRHRDSTVSNITDVVEEGQEDDLSADELATKVIRPNRKRARTSTSGDAAGSTVTKEEPEEVHQPGFIVYNDRQGADSSFADPPPPTTPLPRAYRAYSPSAEAGPSSTPENPAENHPFAFSFLAVPPTPHPGSFSMHNFPYPEPPQSPTPGSNDVVRNPGRSGEPQDIFQSFGLPPIGRPRNLLTPAPRTSSQDARNFVNPAALTTQEPDGESRDRGTRVSDLDDLRSLESGNDDSRRTMYGTELETDTRFGDFGVEGVASGFWTGSGTRF</sequence>
<accession>A0ABR3ETM4</accession>
<feature type="region of interest" description="Disordered" evidence="1">
    <location>
        <begin position="1"/>
        <end position="157"/>
    </location>
</feature>
<protein>
    <submittedName>
        <fullName evidence="2">Uncharacterized protein</fullName>
    </submittedName>
</protein>
<feature type="compositionally biased region" description="Pro residues" evidence="1">
    <location>
        <begin position="1"/>
        <end position="13"/>
    </location>
</feature>
<feature type="compositionally biased region" description="Polar residues" evidence="1">
    <location>
        <begin position="264"/>
        <end position="278"/>
    </location>
</feature>
<feature type="region of interest" description="Disordered" evidence="1">
    <location>
        <begin position="339"/>
        <end position="420"/>
    </location>
</feature>
<evidence type="ECO:0000256" key="1">
    <source>
        <dbReference type="SAM" id="MobiDB-lite"/>
    </source>
</evidence>
<dbReference type="EMBL" id="JBAHYK010001969">
    <property type="protein sequence ID" value="KAL0566220.1"/>
    <property type="molecule type" value="Genomic_DNA"/>
</dbReference>
<gene>
    <name evidence="2" type="ORF">V5O48_015794</name>
</gene>
<keyword evidence="3" id="KW-1185">Reference proteome</keyword>
<organism evidence="2 3">
    <name type="scientific">Marasmius crinis-equi</name>
    <dbReference type="NCBI Taxonomy" id="585013"/>
    <lineage>
        <taxon>Eukaryota</taxon>
        <taxon>Fungi</taxon>
        <taxon>Dikarya</taxon>
        <taxon>Basidiomycota</taxon>
        <taxon>Agaricomycotina</taxon>
        <taxon>Agaricomycetes</taxon>
        <taxon>Agaricomycetidae</taxon>
        <taxon>Agaricales</taxon>
        <taxon>Marasmiineae</taxon>
        <taxon>Marasmiaceae</taxon>
        <taxon>Marasmius</taxon>
    </lineage>
</organism>
<feature type="region of interest" description="Disordered" evidence="1">
    <location>
        <begin position="257"/>
        <end position="306"/>
    </location>
</feature>
<name>A0ABR3ETM4_9AGAR</name>
<proteinExistence type="predicted"/>
<dbReference type="Proteomes" id="UP001465976">
    <property type="component" value="Unassembled WGS sequence"/>
</dbReference>
<feature type="compositionally biased region" description="Basic and acidic residues" evidence="1">
    <location>
        <begin position="515"/>
        <end position="542"/>
    </location>
</feature>